<accession>A0ABR2L5M3</accession>
<dbReference type="EMBL" id="JAPFFF010000001">
    <property type="protein sequence ID" value="KAK8898624.1"/>
    <property type="molecule type" value="Genomic_DNA"/>
</dbReference>
<keyword evidence="2" id="KW-0413">Isomerase</keyword>
<gene>
    <name evidence="2" type="ORF">M9Y10_000916</name>
</gene>
<dbReference type="Proteomes" id="UP001470230">
    <property type="component" value="Unassembled WGS sequence"/>
</dbReference>
<organism evidence="2 3">
    <name type="scientific">Tritrichomonas musculus</name>
    <dbReference type="NCBI Taxonomy" id="1915356"/>
    <lineage>
        <taxon>Eukaryota</taxon>
        <taxon>Metamonada</taxon>
        <taxon>Parabasalia</taxon>
        <taxon>Tritrichomonadida</taxon>
        <taxon>Tritrichomonadidae</taxon>
        <taxon>Tritrichomonas</taxon>
    </lineage>
</organism>
<reference evidence="2 3" key="1">
    <citation type="submission" date="2024-04" db="EMBL/GenBank/DDBJ databases">
        <title>Tritrichomonas musculus Genome.</title>
        <authorList>
            <person name="Alves-Ferreira E."/>
            <person name="Grigg M."/>
            <person name="Lorenzi H."/>
            <person name="Galac M."/>
        </authorList>
    </citation>
    <scope>NUCLEOTIDE SEQUENCE [LARGE SCALE GENOMIC DNA]</scope>
    <source>
        <strain evidence="2 3">EAF2021</strain>
    </source>
</reference>
<proteinExistence type="predicted"/>
<name>A0ABR2L5M3_9EUKA</name>
<protein>
    <submittedName>
        <fullName evidence="2">Peptidylprolyl isomerase fpr3</fullName>
    </submittedName>
</protein>
<dbReference type="InterPro" id="IPR041232">
    <property type="entry name" value="NPL"/>
</dbReference>
<comment type="caution">
    <text evidence="2">The sequence shown here is derived from an EMBL/GenBank/DDBJ whole genome shotgun (WGS) entry which is preliminary data.</text>
</comment>
<dbReference type="GO" id="GO:0016853">
    <property type="term" value="F:isomerase activity"/>
    <property type="evidence" value="ECO:0007669"/>
    <property type="project" value="UniProtKB-KW"/>
</dbReference>
<sequence>MSSNAESTFFGLVINPNFDYKTLLKDDLLLTNAVIDPDASPEQTARLLIKVDNTRVPLCQLDGSRITCVPLNIQLFSGAEVVFNVAGDSPIHVSGFYTPQNDVEPPDFMPTPGFDLEDKC</sequence>
<dbReference type="Pfam" id="PF17800">
    <property type="entry name" value="NPL"/>
    <property type="match status" value="1"/>
</dbReference>
<evidence type="ECO:0000259" key="1">
    <source>
        <dbReference type="Pfam" id="PF17800"/>
    </source>
</evidence>
<evidence type="ECO:0000313" key="3">
    <source>
        <dbReference type="Proteomes" id="UP001470230"/>
    </source>
</evidence>
<keyword evidence="3" id="KW-1185">Reference proteome</keyword>
<dbReference type="Gene3D" id="2.60.120.340">
    <property type="entry name" value="Nucleoplasmin core domain"/>
    <property type="match status" value="1"/>
</dbReference>
<evidence type="ECO:0000313" key="2">
    <source>
        <dbReference type="EMBL" id="KAK8898624.1"/>
    </source>
</evidence>
<feature type="domain" description="Nucleoplasmin-like" evidence="1">
    <location>
        <begin position="9"/>
        <end position="98"/>
    </location>
</feature>